<comment type="subcellular location">
    <subcellularLocation>
        <location evidence="1">Cytoplasm</location>
    </subcellularLocation>
</comment>
<comment type="similarity">
    <text evidence="2">Belongs to the BZW family.</text>
</comment>
<dbReference type="GO" id="GO:0006446">
    <property type="term" value="P:regulation of translational initiation"/>
    <property type="evidence" value="ECO:0007669"/>
    <property type="project" value="UniProtKB-ARBA"/>
</dbReference>
<keyword evidence="3" id="KW-0963">Cytoplasm</keyword>
<dbReference type="Pfam" id="PF02020">
    <property type="entry name" value="W2"/>
    <property type="match status" value="1"/>
</dbReference>
<evidence type="ECO:0000256" key="1">
    <source>
        <dbReference type="ARBA" id="ARBA00004496"/>
    </source>
</evidence>
<dbReference type="CDD" id="cd11560">
    <property type="entry name" value="W2_eIF5C_like"/>
    <property type="match status" value="1"/>
</dbReference>
<dbReference type="InterPro" id="IPR057397">
    <property type="entry name" value="HEAT_5MP1_2"/>
</dbReference>
<evidence type="ECO:0000256" key="4">
    <source>
        <dbReference type="ARBA" id="ARBA00022845"/>
    </source>
</evidence>
<evidence type="ECO:0000313" key="8">
    <source>
        <dbReference type="Ensembl" id="ENSOKIP00005035923.1"/>
    </source>
</evidence>
<dbReference type="Proteomes" id="UP000694557">
    <property type="component" value="Unassembled WGS sequence"/>
</dbReference>
<dbReference type="GO" id="GO:0016020">
    <property type="term" value="C:membrane"/>
    <property type="evidence" value="ECO:0007669"/>
    <property type="project" value="TreeGrafter"/>
</dbReference>
<dbReference type="InterPro" id="IPR016024">
    <property type="entry name" value="ARM-type_fold"/>
</dbReference>
<evidence type="ECO:0000313" key="9">
    <source>
        <dbReference type="Proteomes" id="UP000694557"/>
    </source>
</evidence>
<dbReference type="InterPro" id="IPR003307">
    <property type="entry name" value="W2_domain"/>
</dbReference>
<dbReference type="PANTHER" id="PTHR14208">
    <property type="entry name" value="BASIC LEUCINE ZIPPER AND W2 DOMAIN-CONTAINING PROTEIN"/>
    <property type="match status" value="1"/>
</dbReference>
<feature type="domain" description="W2" evidence="7">
    <location>
        <begin position="221"/>
        <end position="388"/>
    </location>
</feature>
<reference evidence="8" key="1">
    <citation type="submission" date="2025-08" db="UniProtKB">
        <authorList>
            <consortium name="Ensembl"/>
        </authorList>
    </citation>
    <scope>IDENTIFICATION</scope>
</reference>
<evidence type="ECO:0000256" key="2">
    <source>
        <dbReference type="ARBA" id="ARBA00008151"/>
    </source>
</evidence>
<dbReference type="SUPFAM" id="SSF48371">
    <property type="entry name" value="ARM repeat"/>
    <property type="match status" value="1"/>
</dbReference>
<protein>
    <recommendedName>
        <fullName evidence="5">eIF5-mimic protein 1</fullName>
    </recommendedName>
    <alternativeName>
        <fullName evidence="6">Basic leucine zipper and W2 domain-containing protein 2</fullName>
    </alternativeName>
</protein>
<organism evidence="8 9">
    <name type="scientific">Oncorhynchus kisutch</name>
    <name type="common">Coho salmon</name>
    <name type="synonym">Salmo kisutch</name>
    <dbReference type="NCBI Taxonomy" id="8019"/>
    <lineage>
        <taxon>Eukaryota</taxon>
        <taxon>Metazoa</taxon>
        <taxon>Chordata</taxon>
        <taxon>Craniata</taxon>
        <taxon>Vertebrata</taxon>
        <taxon>Euteleostomi</taxon>
        <taxon>Actinopterygii</taxon>
        <taxon>Neopterygii</taxon>
        <taxon>Teleostei</taxon>
        <taxon>Protacanthopterygii</taxon>
        <taxon>Salmoniformes</taxon>
        <taxon>Salmonidae</taxon>
        <taxon>Salmoninae</taxon>
        <taxon>Oncorhynchus</taxon>
    </lineage>
</organism>
<dbReference type="FunFam" id="1.25.40.180:FF:000006">
    <property type="entry name" value="Basic leucine zipper and W2 domain-containing protein 1"/>
    <property type="match status" value="1"/>
</dbReference>
<evidence type="ECO:0000259" key="7">
    <source>
        <dbReference type="PROSITE" id="PS51363"/>
    </source>
</evidence>
<sequence length="392" mass="44700">MQQGCSPLPFPPHPDEKEKFEPTVFRDTIILGLNEAGGDLDAVAKFLDVTGSRLDYRRYADTLFDILIAGSMLAPGGTRIDEGDKTKVTEHCVFTTKENHANLRHYAQLLLFLKAFSESEQTKLAMLTGILLANGTLPPPILTSLFSDNVVKEGISASFAVKMFKAWISEKDANAVTSALRKANLDKKLLELFPANKQNMEHFSKYFNEAGLKELSDFMRVQQSQGTRKELQKELQERLSQDCPIREMVVYVKEEMKRSALQEQAVIGLLWNILMNAVEWNKKEELVTEQALKHLKHYAPLLAAFSTQGQSELVLLLRIQEYCYDNIHFMKSFSKIVVLFYKADVLSEEAILRWYKDTHTTKGKGVFVEQMKKFVEWLQNAEEESESEGEED</sequence>
<dbReference type="Pfam" id="PF25504">
    <property type="entry name" value="HEAT_5MP1_2"/>
    <property type="match status" value="1"/>
</dbReference>
<dbReference type="SMART" id="SM00515">
    <property type="entry name" value="eIF5C"/>
    <property type="match status" value="1"/>
</dbReference>
<evidence type="ECO:0000256" key="5">
    <source>
        <dbReference type="ARBA" id="ARBA00039665"/>
    </source>
</evidence>
<dbReference type="PANTHER" id="PTHR14208:SF7">
    <property type="entry name" value="EIF5-MIMIC PROTEIN 1"/>
    <property type="match status" value="1"/>
</dbReference>
<dbReference type="InterPro" id="IPR051245">
    <property type="entry name" value="eIF5-mimic_regulator"/>
</dbReference>
<dbReference type="GeneTree" id="ENSGT00390000012561"/>
<proteinExistence type="inferred from homology"/>
<dbReference type="AlphaFoldDB" id="A0A8C7G1L3"/>
<dbReference type="Ensembl" id="ENSOKIT00005037959.1">
    <property type="protein sequence ID" value="ENSOKIP00005035923.1"/>
    <property type="gene ID" value="ENSOKIG00005014969.1"/>
</dbReference>
<dbReference type="GO" id="GO:0005737">
    <property type="term" value="C:cytoplasm"/>
    <property type="evidence" value="ECO:0007669"/>
    <property type="project" value="UniProtKB-SubCell"/>
</dbReference>
<evidence type="ECO:0000256" key="6">
    <source>
        <dbReference type="ARBA" id="ARBA00042302"/>
    </source>
</evidence>
<gene>
    <name evidence="8" type="primary">BZW2</name>
    <name evidence="8" type="synonym">LOC109903467</name>
</gene>
<dbReference type="InterPro" id="IPR043510">
    <property type="entry name" value="W2_5MP1/2"/>
</dbReference>
<reference evidence="8" key="2">
    <citation type="submission" date="2025-09" db="UniProtKB">
        <authorList>
            <consortium name="Ensembl"/>
        </authorList>
    </citation>
    <scope>IDENTIFICATION</scope>
</reference>
<keyword evidence="4" id="KW-0810">Translation regulation</keyword>
<dbReference type="Gene3D" id="1.25.40.180">
    <property type="match status" value="1"/>
</dbReference>
<accession>A0A8C7G1L3</accession>
<evidence type="ECO:0000256" key="3">
    <source>
        <dbReference type="ARBA" id="ARBA00022490"/>
    </source>
</evidence>
<dbReference type="PROSITE" id="PS51363">
    <property type="entry name" value="W2"/>
    <property type="match status" value="1"/>
</dbReference>
<name>A0A8C7G1L3_ONCKI</name>
<keyword evidence="9" id="KW-1185">Reference proteome</keyword>